<reference evidence="1 2" key="1">
    <citation type="submission" date="2018-08" db="EMBL/GenBank/DDBJ databases">
        <title>A genome reference for cultivated species of the human gut microbiota.</title>
        <authorList>
            <person name="Zou Y."/>
            <person name="Xue W."/>
            <person name="Luo G."/>
        </authorList>
    </citation>
    <scope>NUCLEOTIDE SEQUENCE [LARGE SCALE GENOMIC DNA]</scope>
    <source>
        <strain evidence="1 2">AM40-30BH</strain>
    </source>
</reference>
<comment type="caution">
    <text evidence="1">The sequence shown here is derived from an EMBL/GenBank/DDBJ whole genome shotgun (WGS) entry which is preliminary data.</text>
</comment>
<proteinExistence type="predicted"/>
<protein>
    <submittedName>
        <fullName evidence="1">DUF3256 family protein</fullName>
    </submittedName>
</protein>
<dbReference type="Proteomes" id="UP000284379">
    <property type="component" value="Unassembled WGS sequence"/>
</dbReference>
<dbReference type="Pfam" id="PF11644">
    <property type="entry name" value="DUF3256"/>
    <property type="match status" value="1"/>
</dbReference>
<evidence type="ECO:0000313" key="1">
    <source>
        <dbReference type="EMBL" id="RHB37702.1"/>
    </source>
</evidence>
<dbReference type="EMBL" id="QSGO01000002">
    <property type="protein sequence ID" value="RHB37702.1"/>
    <property type="molecule type" value="Genomic_DNA"/>
</dbReference>
<accession>A0A413VVU3</accession>
<name>A0A413VVU3_9BACE</name>
<sequence length="229" mass="25788">MKKIDRRWGFGKKEVSLGMILLGLGLFSFAPLRAQQEAKAVFVSMPDSLSPLLTAVNRADFIDFLESKMKAKVENRFGGESEMTDLNKDYIRIQMTPQSTWQMKLLAVNDSTQVICTVSTACAPACDSSIQFYTTDWKELPLADFITALPVMDNFLNAPDSASSYEYSEARLQADMLLMKADLSATDHTLTFTLSTPEYMEKETAEKLKPFIRRPIVYIWKEGGFSIDS</sequence>
<gene>
    <name evidence="1" type="ORF">DW888_03800</name>
</gene>
<evidence type="ECO:0000313" key="2">
    <source>
        <dbReference type="Proteomes" id="UP000284379"/>
    </source>
</evidence>
<dbReference type="SUPFAM" id="SSF160925">
    <property type="entry name" value="PG1388-like"/>
    <property type="match status" value="1"/>
</dbReference>
<dbReference type="InterPro" id="IPR021670">
    <property type="entry name" value="DUF3256"/>
</dbReference>
<organism evidence="1 2">
    <name type="scientific">Bacteroides nordii</name>
    <dbReference type="NCBI Taxonomy" id="291645"/>
    <lineage>
        <taxon>Bacteria</taxon>
        <taxon>Pseudomonadati</taxon>
        <taxon>Bacteroidota</taxon>
        <taxon>Bacteroidia</taxon>
        <taxon>Bacteroidales</taxon>
        <taxon>Bacteroidaceae</taxon>
        <taxon>Bacteroides</taxon>
    </lineage>
</organism>
<dbReference type="AlphaFoldDB" id="A0A413VVU3"/>